<dbReference type="NCBIfam" id="TIGR00675">
    <property type="entry name" value="dcm"/>
    <property type="match status" value="1"/>
</dbReference>
<evidence type="ECO:0000256" key="6">
    <source>
        <dbReference type="PROSITE-ProRule" id="PRU01016"/>
    </source>
</evidence>
<dbReference type="AlphaFoldDB" id="I9PZK1"/>
<dbReference type="GO" id="GO:0009307">
    <property type="term" value="P:DNA restriction-modification system"/>
    <property type="evidence" value="ECO:0007669"/>
    <property type="project" value="UniProtKB-KW"/>
</dbReference>
<accession>I9PZK1</accession>
<comment type="similarity">
    <text evidence="6 7">Belongs to the class I-like SAM-binding methyltransferase superfamily. C5-methyltransferase family.</text>
</comment>
<dbReference type="PROSITE" id="PS51679">
    <property type="entry name" value="SAM_MT_C5"/>
    <property type="match status" value="1"/>
</dbReference>
<dbReference type="Gene3D" id="3.90.120.10">
    <property type="entry name" value="DNA Methylase, subunit A, domain 2"/>
    <property type="match status" value="1"/>
</dbReference>
<dbReference type="PANTHER" id="PTHR46098">
    <property type="entry name" value="TRNA (CYTOSINE(38)-C(5))-METHYLTRANSFERASE"/>
    <property type="match status" value="1"/>
</dbReference>
<evidence type="ECO:0000256" key="8">
    <source>
        <dbReference type="RuleBase" id="RU000417"/>
    </source>
</evidence>
<evidence type="ECO:0000313" key="10">
    <source>
        <dbReference type="Proteomes" id="UP000003402"/>
    </source>
</evidence>
<dbReference type="RefSeq" id="WP_000921577.1">
    <property type="nucleotide sequence ID" value="NZ_AKNU01000006.1"/>
</dbReference>
<comment type="catalytic activity">
    <reaction evidence="5 8">
        <text>a 2'-deoxycytidine in DNA + S-adenosyl-L-methionine = a 5-methyl-2'-deoxycytidine in DNA + S-adenosyl-L-homocysteine + H(+)</text>
        <dbReference type="Rhea" id="RHEA:13681"/>
        <dbReference type="Rhea" id="RHEA-COMP:11369"/>
        <dbReference type="Rhea" id="RHEA-COMP:11370"/>
        <dbReference type="ChEBI" id="CHEBI:15378"/>
        <dbReference type="ChEBI" id="CHEBI:57856"/>
        <dbReference type="ChEBI" id="CHEBI:59789"/>
        <dbReference type="ChEBI" id="CHEBI:85452"/>
        <dbReference type="ChEBI" id="CHEBI:85454"/>
        <dbReference type="EC" id="2.1.1.37"/>
    </reaction>
</comment>
<dbReference type="SUPFAM" id="SSF53335">
    <property type="entry name" value="S-adenosyl-L-methionine-dependent methyltransferases"/>
    <property type="match status" value="1"/>
</dbReference>
<feature type="active site" evidence="6">
    <location>
        <position position="117"/>
    </location>
</feature>
<evidence type="ECO:0000256" key="2">
    <source>
        <dbReference type="ARBA" id="ARBA00022679"/>
    </source>
</evidence>
<protein>
    <recommendedName>
        <fullName evidence="8">Cytosine-specific methyltransferase</fullName>
        <ecNumber evidence="8">2.1.1.37</ecNumber>
    </recommendedName>
</protein>
<reference evidence="9 10" key="1">
    <citation type="journal article" date="2013" name="Pathog. Dis.">
        <title>Genome sequences of 65 Helicobacter pylori strains isolated from asymptomatic individuals and patients with gastric cancer, peptic ulcer disease, or gastritis.</title>
        <authorList>
            <person name="Blanchard T.G."/>
            <person name="Czinn S.J."/>
            <person name="Correa P."/>
            <person name="Nakazawa T."/>
            <person name="Keelan M."/>
            <person name="Morningstar L."/>
            <person name="Santana-Cruz I."/>
            <person name="Maroo A."/>
            <person name="McCracken C."/>
            <person name="Shefchek K."/>
            <person name="Daugherty S."/>
            <person name="Song Y."/>
            <person name="Fraser C.M."/>
            <person name="Fricke W.F."/>
        </authorList>
    </citation>
    <scope>NUCLEOTIDE SEQUENCE [LARGE SCALE GENOMIC DNA]</scope>
    <source>
        <strain evidence="9 10">NQ4099</strain>
    </source>
</reference>
<dbReference type="PANTHER" id="PTHR46098:SF1">
    <property type="entry name" value="TRNA (CYTOSINE(38)-C(5))-METHYLTRANSFERASE"/>
    <property type="match status" value="1"/>
</dbReference>
<dbReference type="GO" id="GO:0003886">
    <property type="term" value="F:DNA (cytosine-5-)-methyltransferase activity"/>
    <property type="evidence" value="ECO:0007669"/>
    <property type="project" value="UniProtKB-EC"/>
</dbReference>
<organism evidence="9 10">
    <name type="scientific">Helicobacter pylori NQ4099</name>
    <dbReference type="NCBI Taxonomy" id="992026"/>
    <lineage>
        <taxon>Bacteria</taxon>
        <taxon>Pseudomonadati</taxon>
        <taxon>Campylobacterota</taxon>
        <taxon>Epsilonproteobacteria</taxon>
        <taxon>Campylobacterales</taxon>
        <taxon>Helicobacteraceae</taxon>
        <taxon>Helicobacter</taxon>
    </lineage>
</organism>
<comment type="caution">
    <text evidence="9">The sequence shown here is derived from an EMBL/GenBank/DDBJ whole genome shotgun (WGS) entry which is preliminary data.</text>
</comment>
<dbReference type="EMBL" id="AKNU01000006">
    <property type="protein sequence ID" value="EJB27746.1"/>
    <property type="molecule type" value="Genomic_DNA"/>
</dbReference>
<dbReference type="PROSITE" id="PS00095">
    <property type="entry name" value="C5_MTASE_2"/>
    <property type="match status" value="1"/>
</dbReference>
<dbReference type="InterPro" id="IPR029063">
    <property type="entry name" value="SAM-dependent_MTases_sf"/>
</dbReference>
<sequence length="369" mass="42122">MLKVASVFSGIGAFEWALKRLDLEHEILFACDNGNIDLKDLDYEAELNKIKSLSNIKEKSNYTNNLYKQHSRKTNFVKQSYLANYTIQNDCFFQDIKLLDGTDFTDKVDILVGGSPCQSFSSIGNKLGLEDTRGTLFYDYIRVLNEIKPKVFIFENVYGMLRHDKGKTFEIIQKAFESLDYHYKYGILDARNYGIPQGRRRLFLVGFKEQEKCANFTFPSPKELAITMQDLLQDNIKEGNLLSKNAILDTKSFLGGELVDEKYFLSEKLLKYCLSAGTKNFYHADAKIDLPIARALLSTMGNHHRSSVNNYVTTNDRVRSLSVREAHRLMGFDDDYKIVVSKAQGYKQAGNSIVVDVLIALIKEIIKVI</sequence>
<dbReference type="GO" id="GO:0032259">
    <property type="term" value="P:methylation"/>
    <property type="evidence" value="ECO:0007669"/>
    <property type="project" value="UniProtKB-KW"/>
</dbReference>
<name>I9PZK1_HELPX</name>
<dbReference type="Proteomes" id="UP000003402">
    <property type="component" value="Unassembled WGS sequence"/>
</dbReference>
<dbReference type="InterPro" id="IPR031303">
    <property type="entry name" value="C5_meth_CS"/>
</dbReference>
<gene>
    <name evidence="9" type="primary">rfi1</name>
    <name evidence="9" type="ORF">HPNQ4099_1584</name>
</gene>
<dbReference type="PROSITE" id="PS00094">
    <property type="entry name" value="C5_MTASE_1"/>
    <property type="match status" value="1"/>
</dbReference>
<evidence type="ECO:0000256" key="4">
    <source>
        <dbReference type="ARBA" id="ARBA00022747"/>
    </source>
</evidence>
<dbReference type="InterPro" id="IPR018117">
    <property type="entry name" value="C5_DNA_meth_AS"/>
</dbReference>
<evidence type="ECO:0000313" key="9">
    <source>
        <dbReference type="EMBL" id="EJB27746.1"/>
    </source>
</evidence>
<keyword evidence="1 6" id="KW-0489">Methyltransferase</keyword>
<dbReference type="InterPro" id="IPR050750">
    <property type="entry name" value="C5-MTase"/>
</dbReference>
<dbReference type="EC" id="2.1.1.37" evidence="8"/>
<dbReference type="PRINTS" id="PR00105">
    <property type="entry name" value="C5METTRFRASE"/>
</dbReference>
<evidence type="ECO:0000256" key="1">
    <source>
        <dbReference type="ARBA" id="ARBA00022603"/>
    </source>
</evidence>
<evidence type="ECO:0000256" key="7">
    <source>
        <dbReference type="RuleBase" id="RU000416"/>
    </source>
</evidence>
<keyword evidence="3 6" id="KW-0949">S-adenosyl-L-methionine</keyword>
<keyword evidence="2 6" id="KW-0808">Transferase</keyword>
<keyword evidence="4" id="KW-0680">Restriction system</keyword>
<dbReference type="PATRIC" id="fig|992026.3.peg.1534"/>
<evidence type="ECO:0000256" key="3">
    <source>
        <dbReference type="ARBA" id="ARBA00022691"/>
    </source>
</evidence>
<dbReference type="Pfam" id="PF00145">
    <property type="entry name" value="DNA_methylase"/>
    <property type="match status" value="1"/>
</dbReference>
<dbReference type="Gene3D" id="3.40.50.150">
    <property type="entry name" value="Vaccinia Virus protein VP39"/>
    <property type="match status" value="1"/>
</dbReference>
<proteinExistence type="inferred from homology"/>
<evidence type="ECO:0000256" key="5">
    <source>
        <dbReference type="ARBA" id="ARBA00047422"/>
    </source>
</evidence>
<dbReference type="InterPro" id="IPR001525">
    <property type="entry name" value="C5_MeTfrase"/>
</dbReference>